<evidence type="ECO:0000313" key="3">
    <source>
        <dbReference type="Proteomes" id="UP000019151"/>
    </source>
</evidence>
<gene>
    <name evidence="2" type="ORF">J421_1076</name>
</gene>
<organism evidence="2 3">
    <name type="scientific">Gemmatirosa kalamazoonensis</name>
    <dbReference type="NCBI Taxonomy" id="861299"/>
    <lineage>
        <taxon>Bacteria</taxon>
        <taxon>Pseudomonadati</taxon>
        <taxon>Gemmatimonadota</taxon>
        <taxon>Gemmatimonadia</taxon>
        <taxon>Gemmatimonadales</taxon>
        <taxon>Gemmatimonadaceae</taxon>
        <taxon>Gemmatirosa</taxon>
    </lineage>
</organism>
<dbReference type="Proteomes" id="UP000019151">
    <property type="component" value="Chromosome"/>
</dbReference>
<protein>
    <submittedName>
        <fullName evidence="2">Cupin 2 conserved barrel domain protein</fullName>
    </submittedName>
</protein>
<name>W0RGT8_9BACT</name>
<dbReference type="AlphaFoldDB" id="W0RGT8"/>
<dbReference type="InterPro" id="IPR014710">
    <property type="entry name" value="RmlC-like_jellyroll"/>
</dbReference>
<dbReference type="OrthoDB" id="1423961at2"/>
<dbReference type="KEGG" id="gba:J421_1076"/>
<dbReference type="SUPFAM" id="SSF51182">
    <property type="entry name" value="RmlC-like cupins"/>
    <property type="match status" value="1"/>
</dbReference>
<dbReference type="STRING" id="861299.J421_1076"/>
<proteinExistence type="predicted"/>
<dbReference type="Pfam" id="PF07883">
    <property type="entry name" value="Cupin_2"/>
    <property type="match status" value="1"/>
</dbReference>
<dbReference type="InterPro" id="IPR013096">
    <property type="entry name" value="Cupin_2"/>
</dbReference>
<dbReference type="eggNOG" id="COG1917">
    <property type="taxonomic scope" value="Bacteria"/>
</dbReference>
<reference evidence="2 3" key="1">
    <citation type="journal article" date="2014" name="Genome Announc.">
        <title>Genome Sequence and Methylome of Soil Bacterium Gemmatirosa kalamazoonensis KBS708T, a Member of the Rarely Cultivated Gemmatimonadetes Phylum.</title>
        <authorList>
            <person name="Debruyn J.M."/>
            <person name="Radosevich M."/>
            <person name="Wommack K.E."/>
            <person name="Polson S.W."/>
            <person name="Hauser L.J."/>
            <person name="Fawaz M.N."/>
            <person name="Korlach J."/>
            <person name="Tsai Y.C."/>
        </authorList>
    </citation>
    <scope>NUCLEOTIDE SEQUENCE [LARGE SCALE GENOMIC DNA]</scope>
    <source>
        <strain evidence="2 3">KBS708</strain>
    </source>
</reference>
<accession>W0RGT8</accession>
<dbReference type="Gene3D" id="2.60.120.10">
    <property type="entry name" value="Jelly Rolls"/>
    <property type="match status" value="1"/>
</dbReference>
<dbReference type="HOGENOM" id="CLU_108780_1_0_0"/>
<evidence type="ECO:0000259" key="1">
    <source>
        <dbReference type="Pfam" id="PF07883"/>
    </source>
</evidence>
<dbReference type="EMBL" id="CP007128">
    <property type="protein sequence ID" value="AHG88613.1"/>
    <property type="molecule type" value="Genomic_DNA"/>
</dbReference>
<dbReference type="RefSeq" id="WP_025410141.1">
    <property type="nucleotide sequence ID" value="NZ_CP007128.1"/>
</dbReference>
<evidence type="ECO:0000313" key="2">
    <source>
        <dbReference type="EMBL" id="AHG88613.1"/>
    </source>
</evidence>
<keyword evidence="3" id="KW-1185">Reference proteome</keyword>
<dbReference type="InParanoid" id="W0RGT8"/>
<dbReference type="InterPro" id="IPR011051">
    <property type="entry name" value="RmlC_Cupin_sf"/>
</dbReference>
<feature type="domain" description="Cupin type-2" evidence="1">
    <location>
        <begin position="38"/>
        <end position="101"/>
    </location>
</feature>
<sequence>MSRYTYPHTIDNGAGERLTFLRRVPGARGDRLEVENVVTPGVGPIMHVHHRQVEALTVVEGRIGYQRLGGPEEFAGPGEEVVFEAGDAHRFWNAGERDLRCVGYVEPADNVEYFLSAIFASQKRTGSLRPHPLDAAFLARRYRSEFAMVEVPALVQRLVFPVLVVVGRVLGRYAKYADAPEPVGG</sequence>